<dbReference type="Pfam" id="PF03160">
    <property type="entry name" value="Calx-beta"/>
    <property type="match status" value="2"/>
</dbReference>
<dbReference type="InterPro" id="IPR044016">
    <property type="entry name" value="Big_13"/>
</dbReference>
<dbReference type="PRINTS" id="PR00313">
    <property type="entry name" value="CABNDNGRPT"/>
</dbReference>
<dbReference type="Gene3D" id="2.60.40.10">
    <property type="entry name" value="Immunoglobulins"/>
    <property type="match status" value="23"/>
</dbReference>
<feature type="compositionally biased region" description="Gly residues" evidence="4">
    <location>
        <begin position="111"/>
        <end position="120"/>
    </location>
</feature>
<feature type="compositionally biased region" description="Low complexity" evidence="4">
    <location>
        <begin position="175"/>
        <end position="185"/>
    </location>
</feature>
<dbReference type="SUPFAM" id="SSF141072">
    <property type="entry name" value="CalX-like"/>
    <property type="match status" value="2"/>
</dbReference>
<evidence type="ECO:0000256" key="2">
    <source>
        <dbReference type="ARBA" id="ARBA00022737"/>
    </source>
</evidence>
<dbReference type="EMBL" id="CP069213">
    <property type="protein sequence ID" value="QRH01471.1"/>
    <property type="molecule type" value="Genomic_DNA"/>
</dbReference>
<dbReference type="NCBIfam" id="NF033510">
    <property type="entry name" value="Ca_tandemer"/>
    <property type="match status" value="23"/>
</dbReference>
<keyword evidence="1" id="KW-0732">Signal</keyword>
<accession>A0ABX7G2D0</accession>
<organism evidence="6 7">
    <name type="scientific">Shewanella litorisediminis</name>
    <dbReference type="NCBI Taxonomy" id="1173586"/>
    <lineage>
        <taxon>Bacteria</taxon>
        <taxon>Pseudomonadati</taxon>
        <taxon>Pseudomonadota</taxon>
        <taxon>Gammaproteobacteria</taxon>
        <taxon>Alteromonadales</taxon>
        <taxon>Shewanellaceae</taxon>
        <taxon>Shewanella</taxon>
    </lineage>
</organism>
<evidence type="ECO:0000313" key="6">
    <source>
        <dbReference type="EMBL" id="QRH01471.1"/>
    </source>
</evidence>
<evidence type="ECO:0000256" key="4">
    <source>
        <dbReference type="SAM" id="MobiDB-lite"/>
    </source>
</evidence>
<dbReference type="SUPFAM" id="SSF51120">
    <property type="entry name" value="beta-Roll"/>
    <property type="match status" value="1"/>
</dbReference>
<name>A0ABX7G2D0_9GAMM</name>
<dbReference type="NCBIfam" id="NF012196">
    <property type="entry name" value="Ig_like_ice"/>
    <property type="match status" value="22"/>
</dbReference>
<dbReference type="InterPro" id="IPR001343">
    <property type="entry name" value="Hemolysn_Ca-bd"/>
</dbReference>
<evidence type="ECO:0000256" key="1">
    <source>
        <dbReference type="ARBA" id="ARBA00022729"/>
    </source>
</evidence>
<sequence>MGSYITPKNGLLKSVNGQISMVAEGAEKAVSAGDAIPAGAVLWIKEGAQFELVLEDGTIISESNTPQTANQPEFGADQIDPNALNEIEALQAQIAAGDDPTADLPETAAGGQTGNEGGSGFVSLDRTGSETLASAGFDSTFDAQSPESTILETQPIEPLLVTPLAITVDAPDNSTDTTPTITGTTDAEPGSTVTIVVTDSNGDTQTLITTVNEDGTYSVDVADPLPEGGYTADASVIDTAGNTGTATDVGDVVSPEVSITANQTDVEEGSAASFVVSLDEASNEDITVTFTYSGVAEDGTDFIGVASVVIPAGQTSVTININTIDDNLHEVSEDFTITISSVTGGNAVIGAENSASTNIVDEDVPGPEDTVTVTLNGPTTVAEGENTGTYTVTLSDPAPAGSIVTLTYTYITADGNDIVETVQAIIGADGVTATFTIATVNDDAFEPTESFSVSVNGIVTPDGTPVFENLDLTNASVTTEILDNDLSASITLDANITADDIINSAEAGQTIPVTGVVGADVKVGDTVTLTINGKTFTGQVFDDNGTLRFSIDVPGSDLAADADRVIDASVTTTDDAGNSASANDTEGYGVDTEISATIDLNPIVVGDDNVINQAESEGSVTLSGTVGGDVKLGDTVTLTLDGNVIATLEVIDLGDGVLGFTTTVDAALLVGADVNSITASVTTTDAAGNSASANDTEGYGVDTEISATIDLNPIVVGDDNVINQAESEGSVTLSGTVGGDVKLGDTVTLTLDGNVIATLEVIDLGDGVLGFTTTVDAALLVGADVNSITASVTTTDDAGNSASANDTEGYGVDTEISATIDLNPIVVGDDNVINQAESEGSVTLSGTVGGDVKLGDTVTLTLDGNVIATLEVIDLGDGVLGFTTTVDAALLVGADVNSITASVTTTDDAGNSASANDTEGYGVDTEISATIDLNPIVVGDDNVINQAESEGSVTLSGTVGGDVKLGDTVTLTLDGNVIATLEVIDLGDGVLGFTTTVDAALLVGADVNSITASVTTTDDAGNSASANDTEGYGVDTEISATIDLNPIVVGDDNVINQAESEGSVTLSGTVGGDVKLGDTVTLTLDGNVIATLEVIDLGDGVLGFTTTVDAALLVGADVNSITASVTTTDAAGNSASANDTEGYGVDTEISATIDLNPIVVGDDNVINQAESEGSVTLSGTVGGDVKLGDTVTLTLDGNVIATLEVIDLGDGVLGFTTTVDAALLVGADVNSITASVTTTDDAGNSATATDTEGYGVDTDISASITLDANITADDIINAQEAGQDIPVTGIVGGDVKAGDIVTLTVNGKEFTGAVYDDNGTLRFSINVPGADLVADADHVIDASVTATDDAGNSATATDTEGYGVDTDISASITLDANITADDIINAQEAGQDIPVTGIVGGDVKVGDIVTLTVNGKEFTGAVYDDNGTLRFSINVPGADLVADADHVIDASVTATDTAGNSATATDTEGYGVDTDISASITLDANITADDIINAQEAGQDIPVTGIVGGDVKVGDIVTLTVNGKEFTGAVYDDNGTLRFSINVPGADLVADADHVIDASVTATDTAGNSATATDTEGYGVDTDISASITLDANITADDIINAQEAGQDIPVTGIVGGDVKVGDIVTLTVNGKEFTGAVYDDNGTLRFSINVPGADLVADADHVIDASVTATDTAGNSATATDTEGYGVDTDISASITLDANITADDIINAQEAGQDIPVTGIVGGDVKVGDIVTLTVNGKEFTGAVYDDNGTLRFSINVPGADLVADADHVIDASVTATDTAGNSATATDTEGYGVDTDISASITLDANITADDIINAQEAGQDIPVTGIVGGDVKVGDIVTLTVNGKEFTGAVYDDNGTLRFSINVPGADLVADADHVIDASVTATDTAGNSATATDTEGYGVDTDISASITLDANITADDIINAQEAGQDIPVTGIVGGDVKVGDIVTLTVNGKEFTGAVYDDNGTLRFSINVPGADLVADADHVIDASVTATDTAGNSATATDTEGYGVDTDISASITLDANITADDIINAQEAGQDIPVTGIVGGDVKVGDIVTLTVNGKEFTGAVYDDNGTLRFSINVPGADLVADADHVIDASVTATDTAGNSATATDTEGYGVDTDISASITLDANITADDIINAQEAGQDIPVTGIVGGDVKVGDIVTLTVNGKEFTGAVYDDNGTLRFSINVPGADLVADADHVIDASVTATDTAGNSATATDTEGYGVDTDISASITLDANITADDIINAQEAGQDIPVTGIVGGDVKVGDIVTLTVNGKEFTGAVYDDNGTLRFSINVPGADLVADADHVIDASVTATDTAGNSATATDTEGYGVDTDISASITLDANITADDIINAQEAGQDIPVTGIVGGDVKVGDIVTLTVNGKEFTGAVYDDNGTLRFSINVPGADLVADADHVIDASVTATDTAGNSATATDTEGYGVDTDISASITLDANITADDIINAQEAGQDIPVTGIVGGDVKAGDIVTLTVNGKEFTGAVYDDNGTLRFSINVPGADLVADADHVIDASVTATDTAGNSATATDTEGYGVDTDISASITLDANITADDIINAQEAGQDIPVTGIVGGDVKAGDIVTLTVNGKEFTGAVYDDNGTLRFSINVPGADLVADADHVIDASVTATDTAGNSATANDTEGYGVDTDISASITLDANITADDIINAQEAGQDIPVTGIVGGDVKAGDIVTLTVNGKEFTGAVYDDNGTLRFSINVPGADLVADADHVIDASVTATDTAGNSATATDTEGYGVDTDISASITLDANITADDIINAQEAGQDIPVTGIVGGDVKVGDIVTLTVNGKEFTGAVYDDNGTLRFSINVPGADLVADADHVIDASVTATDTAGNSATATDTEGYGVDTDIGAPTVWIVDDGTPGDGLLTQGEINSNGPGVQLQANVSHADLLEGGFVTLTVTIGNAQPQEYELELVNGVLQFTNGDPAPDFDYNNGVITWSEAAPDAGQSITVTVTQTDLAGNESAEDSDTAQVFAPANNEISVNESDLRDNVPNVVSQQISFTAGNEALTQFRFGDVSSIQAATNLATGVSIAWALALDGSLVGSIGGVPVIKLTLTDTDPISTNTTGSISVNVELLDNIKQVNGANDINLSSLIEGIVIEAVGENNSVISATLNVTINDDVIEASATNSSGLNAADTQISGTVSVAGADGNDNESADQYSADLSVNISGWSESSTYADSGLMTSGKAIYYYVDPDDTSVLIAYTSSSAAEWGAPGAIQTKIFTLTLDPNSGEYVLDLETPITKITSTNADLTGNIPGGNDEDLFVMLNGAVKGEPESGDVVLCTITATDSNGVSTVNTSPNGIGVGTGKDIGSGETLTLDFGFPVTNFTGISLSYNNGNAYTGVFTINIVGKDAYGNDLIKSFIATPATLANLIASEGFAEFTKIELSTAAGGQDFNLKNFTANSLSVDPLGTVLNFNAAIIDSDGDTDSNNPFTVTLNVPNALNAVTPAAFTSLAEAKLVSDTMDADTDTLVFKAGSSDVNNVSFSADVSDIQVEGIRQPMSWRIEGGVLIGSMPGRGDLLKLTLDWNAIEAGEQGSVVVEAELLGKLPHNVDYDSLTVTGIKVVATDTSGETAKADVTVTVADSQHIAADDDNHVDVLIDAFEVRDITARWTDWKAESSSSNVRTSDGPDDDNGHDRIRWGNVGYEQPRSGYNFDENTDIQVGDVGLNQNIILGNFTHVNQPINGYSSITEATLEVTLMINGVPAKVTLEFNHNETGGYNNPPDIVTVANTSSEFVYDGARYTLKVMGFLDSNGEVVTSIKTAEGASTSFPLVVQLIPGDGFELPLIGGNVLHNDIQGADGDMEIYGVSHSGNNATESNGTFVIQGTYGTLTLYGNGSYSYQVTTVGSLIPDNAVDTFSYTIADSDGDLSTAELNINLNAVEELPTVYEGTQGVDSFLLTNSTTGKGQFAVSSSGYDAVASTASADVINLDTALHIKAGDSNDYVDLGISRADNTVETGSALPNVASQMSQEDVLSSKFMSARDILDNDGKLKQNVLEEVQPNTDTVNLGLGDDTVYGGEGSQMVFGGAGNDLLIGGEGIDGLRGGEGNDTIIGGLGDDVLRGDGGADTFVWRAGETGTDHIIDFNVNEDKLDLSDLLQGEENGNLEDYLSFSFERGSTTIEIDANRDGTVDQRIVLDGVDLADEYGLASTDESGIINGLLGNGTGPLIVDTQADTGAAQAVGRIMSLDEDHKTELMP</sequence>
<dbReference type="Pfam" id="PF00353">
    <property type="entry name" value="HemolysinCabind"/>
    <property type="match status" value="2"/>
</dbReference>
<keyword evidence="7" id="KW-1185">Reference proteome</keyword>
<dbReference type="InterPro" id="IPR018511">
    <property type="entry name" value="Hemolysin-typ_Ca-bd_CS"/>
</dbReference>
<protein>
    <submittedName>
        <fullName evidence="6">Ig-like domain-containing protein</fullName>
    </submittedName>
</protein>
<proteinExistence type="predicted"/>
<feature type="region of interest" description="Disordered" evidence="4">
    <location>
        <begin position="99"/>
        <end position="122"/>
    </location>
</feature>
<dbReference type="RefSeq" id="WP_203325148.1">
    <property type="nucleotide sequence ID" value="NZ_CP069213.1"/>
</dbReference>
<feature type="domain" description="Calx-beta" evidence="5">
    <location>
        <begin position="247"/>
        <end position="340"/>
    </location>
</feature>
<evidence type="ECO:0000313" key="7">
    <source>
        <dbReference type="Proteomes" id="UP000596252"/>
    </source>
</evidence>
<dbReference type="Pfam" id="PF19077">
    <property type="entry name" value="Big_13"/>
    <property type="match status" value="1"/>
</dbReference>
<dbReference type="SMART" id="SM00237">
    <property type="entry name" value="Calx_beta"/>
    <property type="match status" value="1"/>
</dbReference>
<dbReference type="InterPro" id="IPR019960">
    <property type="entry name" value="T1SS_VCA0849"/>
</dbReference>
<dbReference type="InterPro" id="IPR038081">
    <property type="entry name" value="CalX-like_sf"/>
</dbReference>
<dbReference type="Proteomes" id="UP000596252">
    <property type="component" value="Chromosome"/>
</dbReference>
<dbReference type="InterPro" id="IPR011049">
    <property type="entry name" value="Serralysin-like_metalloprot_C"/>
</dbReference>
<dbReference type="InterPro" id="IPR013783">
    <property type="entry name" value="Ig-like_fold"/>
</dbReference>
<dbReference type="InterPro" id="IPR003644">
    <property type="entry name" value="Calx_beta"/>
</dbReference>
<keyword evidence="3" id="KW-0106">Calcium</keyword>
<dbReference type="InterPro" id="IPR049826">
    <property type="entry name" value="Ig-like_ice"/>
</dbReference>
<evidence type="ECO:0000259" key="5">
    <source>
        <dbReference type="SMART" id="SM00237"/>
    </source>
</evidence>
<reference evidence="6 7" key="1">
    <citation type="journal article" date="2012" name="Antonie Van Leeuwenhoek">
        <title>Shewanella litorisediminis sp. nov., a gammaproteobacterium isolated from a tidal flat sediment.</title>
        <authorList>
            <person name="Lee M.H."/>
            <person name="Yoon J.H."/>
        </authorList>
    </citation>
    <scope>NUCLEOTIDE SEQUENCE [LARGE SCALE GENOMIC DNA]</scope>
    <source>
        <strain evidence="6 7">SMK1-12</strain>
    </source>
</reference>
<gene>
    <name evidence="6" type="ORF">JQC75_16725</name>
</gene>
<feature type="region of interest" description="Disordered" evidence="4">
    <location>
        <begin position="170"/>
        <end position="189"/>
    </location>
</feature>
<feature type="region of interest" description="Disordered" evidence="4">
    <location>
        <begin position="3650"/>
        <end position="3672"/>
    </location>
</feature>
<keyword evidence="2" id="KW-0677">Repeat</keyword>
<dbReference type="PROSITE" id="PS00330">
    <property type="entry name" value="HEMOLYSIN_CALCIUM"/>
    <property type="match status" value="2"/>
</dbReference>
<evidence type="ECO:0000256" key="3">
    <source>
        <dbReference type="ARBA" id="ARBA00022837"/>
    </source>
</evidence>
<dbReference type="NCBIfam" id="TIGR03661">
    <property type="entry name" value="T1SS_VCA0849"/>
    <property type="match status" value="1"/>
</dbReference>